<name>A0A1E3Q3P0_LIPST</name>
<dbReference type="SUPFAM" id="SSF47095">
    <property type="entry name" value="HMG-box"/>
    <property type="match status" value="1"/>
</dbReference>
<protein>
    <submittedName>
        <fullName evidence="2">Uncharacterized protein</fullName>
    </submittedName>
</protein>
<proteinExistence type="predicted"/>
<sequence>MDLYALNPHFSTSGADTEIMTYSIEPVRELQPPEVYVPLFTLGTSMPALPEQRLGHRNINGEMDGTPPPTDQSGQEGTMVIAPGSSSLARTAVRAARIQPEEQGPEEWPQAFIGPLLPTTCDPAHLFIVKPLTPDASPMTATAALPEFMNSRSSFAANFSFPISDDLAMTTPQDLSYKNQAAIASEFKYLSHGRRNGSQYDWCTARTEPDPEFVKLSYLQAECGLGNVKVNGQPLFTTPQNNIVEPEQRDLQEEYEEEHVSAYKTLHLEENETPNYVVGNKFDNNKENNDTEVVDCESDNAAVNVLGQGEPEVLTVNFVVVEDNKKESGEKDVKTVTAIERIEDVVQEDSDYEDGEKCDIDESDYEEDQPRKRRRTLPKKLAKRVKNEVRVHKSVPKPKASLKLKPENVPPPLTESEKRKSAHFIYLPDTLLNTLSNSVYPSRLNAADFTSDVILMANPTEHIMYAPPQLPNMDAYRRCEPYLRHLARAYRIRIDDIAEDITTAELDRYFTHVSQKRKKPKNVTLTEDIGKVYFRMAYHSGVPGCVDIVISAAMHLTVKLNEYGHDEAKRPENLFIKFKNGLQDKILRVAGDEKIDRSKISTLAGFMEWKFSDMTKNIFSAIQGEIAELHKMVHPDYKYKPRKRQ</sequence>
<dbReference type="Proteomes" id="UP000094385">
    <property type="component" value="Unassembled WGS sequence"/>
</dbReference>
<dbReference type="InterPro" id="IPR036910">
    <property type="entry name" value="HMG_box_dom_sf"/>
</dbReference>
<evidence type="ECO:0000313" key="2">
    <source>
        <dbReference type="EMBL" id="ODQ72104.1"/>
    </source>
</evidence>
<feature type="compositionally biased region" description="Basic residues" evidence="1">
    <location>
        <begin position="392"/>
        <end position="402"/>
    </location>
</feature>
<dbReference type="EMBL" id="KV454296">
    <property type="protein sequence ID" value="ODQ72104.1"/>
    <property type="molecule type" value="Genomic_DNA"/>
</dbReference>
<dbReference type="AlphaFoldDB" id="A0A1E3Q3P0"/>
<gene>
    <name evidence="2" type="ORF">LIPSTDRAFT_317484</name>
</gene>
<evidence type="ECO:0000313" key="3">
    <source>
        <dbReference type="Proteomes" id="UP000094385"/>
    </source>
</evidence>
<organism evidence="2 3">
    <name type="scientific">Lipomyces starkeyi NRRL Y-11557</name>
    <dbReference type="NCBI Taxonomy" id="675824"/>
    <lineage>
        <taxon>Eukaryota</taxon>
        <taxon>Fungi</taxon>
        <taxon>Dikarya</taxon>
        <taxon>Ascomycota</taxon>
        <taxon>Saccharomycotina</taxon>
        <taxon>Lipomycetes</taxon>
        <taxon>Lipomycetales</taxon>
        <taxon>Lipomycetaceae</taxon>
        <taxon>Lipomyces</taxon>
    </lineage>
</organism>
<evidence type="ECO:0000256" key="1">
    <source>
        <dbReference type="SAM" id="MobiDB-lite"/>
    </source>
</evidence>
<feature type="region of interest" description="Disordered" evidence="1">
    <location>
        <begin position="348"/>
        <end position="375"/>
    </location>
</feature>
<dbReference type="Gene3D" id="1.10.30.10">
    <property type="entry name" value="High mobility group box domain"/>
    <property type="match status" value="1"/>
</dbReference>
<accession>A0A1E3Q3P0</accession>
<reference evidence="2 3" key="1">
    <citation type="journal article" date="2016" name="Proc. Natl. Acad. Sci. U.S.A.">
        <title>Comparative genomics of biotechnologically important yeasts.</title>
        <authorList>
            <person name="Riley R."/>
            <person name="Haridas S."/>
            <person name="Wolfe K.H."/>
            <person name="Lopes M.R."/>
            <person name="Hittinger C.T."/>
            <person name="Goeker M."/>
            <person name="Salamov A.A."/>
            <person name="Wisecaver J.H."/>
            <person name="Long T.M."/>
            <person name="Calvey C.H."/>
            <person name="Aerts A.L."/>
            <person name="Barry K.W."/>
            <person name="Choi C."/>
            <person name="Clum A."/>
            <person name="Coughlan A.Y."/>
            <person name="Deshpande S."/>
            <person name="Douglass A.P."/>
            <person name="Hanson S.J."/>
            <person name="Klenk H.-P."/>
            <person name="LaButti K.M."/>
            <person name="Lapidus A."/>
            <person name="Lindquist E.A."/>
            <person name="Lipzen A.M."/>
            <person name="Meier-Kolthoff J.P."/>
            <person name="Ohm R.A."/>
            <person name="Otillar R.P."/>
            <person name="Pangilinan J.L."/>
            <person name="Peng Y."/>
            <person name="Rokas A."/>
            <person name="Rosa C.A."/>
            <person name="Scheuner C."/>
            <person name="Sibirny A.A."/>
            <person name="Slot J.C."/>
            <person name="Stielow J.B."/>
            <person name="Sun H."/>
            <person name="Kurtzman C.P."/>
            <person name="Blackwell M."/>
            <person name="Grigoriev I.V."/>
            <person name="Jeffries T.W."/>
        </authorList>
    </citation>
    <scope>NUCLEOTIDE SEQUENCE [LARGE SCALE GENOMIC DNA]</scope>
    <source>
        <strain evidence="2 3">NRRL Y-11557</strain>
    </source>
</reference>
<feature type="region of interest" description="Disordered" evidence="1">
    <location>
        <begin position="392"/>
        <end position="416"/>
    </location>
</feature>
<dbReference type="OrthoDB" id="6247875at2759"/>
<keyword evidence="3" id="KW-1185">Reference proteome</keyword>